<feature type="compositionally biased region" description="Basic and acidic residues" evidence="5">
    <location>
        <begin position="132"/>
        <end position="146"/>
    </location>
</feature>
<dbReference type="InterPro" id="IPR000116">
    <property type="entry name" value="HMGA"/>
</dbReference>
<dbReference type="InterPro" id="IPR017956">
    <property type="entry name" value="AT_hook_DNA-bd_motif"/>
</dbReference>
<evidence type="ECO:0000313" key="6">
    <source>
        <dbReference type="EMBL" id="EXF79675.1"/>
    </source>
</evidence>
<feature type="compositionally biased region" description="Basic residues" evidence="5">
    <location>
        <begin position="88"/>
        <end position="97"/>
    </location>
</feature>
<evidence type="ECO:0000256" key="5">
    <source>
        <dbReference type="SAM" id="MobiDB-lite"/>
    </source>
</evidence>
<comment type="caution">
    <text evidence="6">The sequence shown here is derived from an EMBL/GenBank/DDBJ whole genome shotgun (WGS) entry which is preliminary data.</text>
</comment>
<reference evidence="6 7" key="1">
    <citation type="submission" date="2014-02" db="EMBL/GenBank/DDBJ databases">
        <title>The genome sequence of Colletotrichum fioriniae PJ7.</title>
        <authorList>
            <person name="Baroncelli R."/>
            <person name="Thon M.R."/>
        </authorList>
    </citation>
    <scope>NUCLEOTIDE SEQUENCE [LARGE SCALE GENOMIC DNA]</scope>
    <source>
        <strain evidence="6 7">PJ7</strain>
    </source>
</reference>
<dbReference type="GO" id="GO:0000785">
    <property type="term" value="C:chromatin"/>
    <property type="evidence" value="ECO:0007669"/>
    <property type="project" value="InterPro"/>
</dbReference>
<dbReference type="OrthoDB" id="5395390at2759"/>
<feature type="compositionally biased region" description="Polar residues" evidence="5">
    <location>
        <begin position="49"/>
        <end position="61"/>
    </location>
</feature>
<dbReference type="GO" id="GO:0006355">
    <property type="term" value="P:regulation of DNA-templated transcription"/>
    <property type="evidence" value="ECO:0007669"/>
    <property type="project" value="InterPro"/>
</dbReference>
<dbReference type="Proteomes" id="UP000020467">
    <property type="component" value="Unassembled WGS sequence"/>
</dbReference>
<feature type="region of interest" description="Disordered" evidence="5">
    <location>
        <begin position="1"/>
        <end position="186"/>
    </location>
</feature>
<evidence type="ECO:0000256" key="1">
    <source>
        <dbReference type="ARBA" id="ARBA00004123"/>
    </source>
</evidence>
<organism evidence="6 7">
    <name type="scientific">Colletotrichum fioriniae PJ7</name>
    <dbReference type="NCBI Taxonomy" id="1445577"/>
    <lineage>
        <taxon>Eukaryota</taxon>
        <taxon>Fungi</taxon>
        <taxon>Dikarya</taxon>
        <taxon>Ascomycota</taxon>
        <taxon>Pezizomycotina</taxon>
        <taxon>Sordariomycetes</taxon>
        <taxon>Hypocreomycetidae</taxon>
        <taxon>Glomerellales</taxon>
        <taxon>Glomerellaceae</taxon>
        <taxon>Colletotrichum</taxon>
        <taxon>Colletotrichum acutatum species complex</taxon>
    </lineage>
</organism>
<dbReference type="InterPro" id="IPR032675">
    <property type="entry name" value="LRR_dom_sf"/>
</dbReference>
<dbReference type="PRINTS" id="PR00930">
    <property type="entry name" value="HIGHMOBLTYIY"/>
</dbReference>
<dbReference type="GO" id="GO:0005634">
    <property type="term" value="C:nucleus"/>
    <property type="evidence" value="ECO:0007669"/>
    <property type="project" value="UniProtKB-SubCell"/>
</dbReference>
<gene>
    <name evidence="6" type="ORF">CFIO01_10703</name>
</gene>
<feature type="region of interest" description="Disordered" evidence="5">
    <location>
        <begin position="629"/>
        <end position="726"/>
    </location>
</feature>
<dbReference type="EMBL" id="JARH01000529">
    <property type="protein sequence ID" value="EXF79675.1"/>
    <property type="molecule type" value="Genomic_DNA"/>
</dbReference>
<evidence type="ECO:0000256" key="2">
    <source>
        <dbReference type="ARBA" id="ARBA00022737"/>
    </source>
</evidence>
<dbReference type="PANTHER" id="PTHR34755">
    <property type="entry name" value="SERINE/ARGININE REPETITIVE MATRIX PROTEIN 3-RELATED"/>
    <property type="match status" value="1"/>
</dbReference>
<feature type="compositionally biased region" description="Acidic residues" evidence="5">
    <location>
        <begin position="698"/>
        <end position="726"/>
    </location>
</feature>
<dbReference type="PROSITE" id="PS00354">
    <property type="entry name" value="HMGI_Y"/>
    <property type="match status" value="1"/>
</dbReference>
<dbReference type="Gene3D" id="3.80.10.10">
    <property type="entry name" value="Ribonuclease Inhibitor"/>
    <property type="match status" value="1"/>
</dbReference>
<accession>A0A010QSM9</accession>
<feature type="compositionally biased region" description="Low complexity" evidence="5">
    <location>
        <begin position="671"/>
        <end position="684"/>
    </location>
</feature>
<proteinExistence type="predicted"/>
<dbReference type="InterPro" id="IPR052109">
    <property type="entry name" value="SRRM_Domain-Containing"/>
</dbReference>
<keyword evidence="2" id="KW-0677">Repeat</keyword>
<evidence type="ECO:0000256" key="4">
    <source>
        <dbReference type="ARBA" id="ARBA00023242"/>
    </source>
</evidence>
<dbReference type="AlphaFoldDB" id="A0A010QSM9"/>
<dbReference type="KEGG" id="cfj:CFIO01_10703"/>
<evidence type="ECO:0000256" key="3">
    <source>
        <dbReference type="ARBA" id="ARBA00023125"/>
    </source>
</evidence>
<feature type="compositionally biased region" description="Polar residues" evidence="5">
    <location>
        <begin position="17"/>
        <end position="27"/>
    </location>
</feature>
<dbReference type="STRING" id="1445577.A0A010QSM9"/>
<keyword evidence="4" id="KW-0539">Nucleus</keyword>
<dbReference type="InterPro" id="IPR000637">
    <property type="entry name" value="HMGI/Y_DNA-bd_CS"/>
</dbReference>
<keyword evidence="7" id="KW-1185">Reference proteome</keyword>
<feature type="compositionally biased region" description="Acidic residues" evidence="5">
    <location>
        <begin position="147"/>
        <end position="158"/>
    </location>
</feature>
<dbReference type="SUPFAM" id="SSF52047">
    <property type="entry name" value="RNI-like"/>
    <property type="match status" value="1"/>
</dbReference>
<sequence>MASKRQATASRPRRNSAIATGSQSTANDRMRVTKAGARTSPNKLADGLQSKTRSSTRSHIQSYVGMESTDKEDSVADESEDFEESPRTSRKNPRKTPNKASDGRGASRAGTKRKSTTTARDSAHKRGRGRPRKVEAAPRKAKHDSSGESEDNGFEDEFSDAKRTPKTTPAKPRGRPSKKKADIDMNTTSPVIPNWLDPQIAHSIWVQIFQFAAVSGDEQDTLDVNWILHTARTCRQFADPALTVLYKCPPVRDETKAYGLAELLEKPPSQTTFNYRAKIEALHIDVRLVSLRGLTSPLKLMQNLPRLKEVLLVHGYDQAPFRKLKESIKWTYPDELFEAFEVSPTADGEAGEKTAITRLQSWQWSSRLMDKNWEASLARLQEVHQMPSFVSLRKLKFVNYQMPSIRLDKDPETNPELLAEDQKSVSLLANSILALPNLDDLVFESSTIITTSLFPLLPARLRRLELVNCAEVIADDFSLFLVTKGHQLQSLVLNHNRSLNLSFLTVLGTACPHLKELRMNLQYFSLLESSNDRLPSYDTLLLPNEVPSWPASLQVVHLENLRHWSSGAADTAAAEAFLQSLIDSAKELPDLRHISIKAMLSISWRSRVELRKSWQEKFERIFLRQSPDPKPHFTLQKPLPVEPSPLVVSKRKSKKPIAEPSRRSKRVVSHASGTSSRASSTSRGLRGQQLQPKSYAEPDSDEFDSDGDVDMEEPEEDSNECETDEATEGMAADRFVQGMCNVVDIHIDNQKPREHQYSMDDFLNDEQDFEVDDEWDSDMDYA</sequence>
<comment type="subcellular location">
    <subcellularLocation>
        <location evidence="1">Nucleus</location>
    </subcellularLocation>
</comment>
<protein>
    <submittedName>
        <fullName evidence="6">Uncharacterized protein</fullName>
    </submittedName>
</protein>
<dbReference type="SMART" id="SM00384">
    <property type="entry name" value="AT_hook"/>
    <property type="match status" value="2"/>
</dbReference>
<dbReference type="PANTHER" id="PTHR34755:SF4">
    <property type="entry name" value="F-BOX DOMAIN-CONTAINING PROTEIN"/>
    <property type="match status" value="1"/>
</dbReference>
<dbReference type="HOGENOM" id="CLU_019222_0_0_1"/>
<dbReference type="eggNOG" id="ENOG502RWR6">
    <property type="taxonomic scope" value="Eukaryota"/>
</dbReference>
<keyword evidence="3" id="KW-0238">DNA-binding</keyword>
<evidence type="ECO:0000313" key="7">
    <source>
        <dbReference type="Proteomes" id="UP000020467"/>
    </source>
</evidence>
<name>A0A010QSM9_9PEZI</name>
<dbReference type="GO" id="GO:0003677">
    <property type="term" value="F:DNA binding"/>
    <property type="evidence" value="ECO:0007669"/>
    <property type="project" value="UniProtKB-KW"/>
</dbReference>